<comment type="caution">
    <text evidence="1">The sequence shown here is derived from an EMBL/GenBank/DDBJ whole genome shotgun (WGS) entry which is preliminary data.</text>
</comment>
<organism evidence="1 3">
    <name type="scientific">Cellulomonas hominis</name>
    <dbReference type="NCBI Taxonomy" id="156981"/>
    <lineage>
        <taxon>Bacteria</taxon>
        <taxon>Bacillati</taxon>
        <taxon>Actinomycetota</taxon>
        <taxon>Actinomycetes</taxon>
        <taxon>Micrococcales</taxon>
        <taxon>Cellulomonadaceae</taxon>
        <taxon>Cellulomonas</taxon>
    </lineage>
</organism>
<evidence type="ECO:0000313" key="2">
    <source>
        <dbReference type="EMBL" id="MBB5474565.1"/>
    </source>
</evidence>
<reference evidence="1 3" key="1">
    <citation type="submission" date="2019-07" db="EMBL/GenBank/DDBJ databases">
        <title>Whole genome shotgun sequence of Cellulomonas hominis NBRC 16055.</title>
        <authorList>
            <person name="Hosoyama A."/>
            <person name="Uohara A."/>
            <person name="Ohji S."/>
            <person name="Ichikawa N."/>
        </authorList>
    </citation>
    <scope>NUCLEOTIDE SEQUENCE [LARGE SCALE GENOMIC DNA]</scope>
    <source>
        <strain evidence="1 3">NBRC 16055</strain>
    </source>
</reference>
<dbReference type="EMBL" id="JACHDN010000001">
    <property type="protein sequence ID" value="MBB5474565.1"/>
    <property type="molecule type" value="Genomic_DNA"/>
</dbReference>
<dbReference type="RefSeq" id="WP_146836572.1">
    <property type="nucleotide sequence ID" value="NZ_BJVQ01000019.1"/>
</dbReference>
<evidence type="ECO:0000313" key="4">
    <source>
        <dbReference type="Proteomes" id="UP000564629"/>
    </source>
</evidence>
<sequence>MGTTIATLPSTVAAAVRAGAEHRLRPVPQAGSNLSDFECGCGQQFVANALVRTPRGLPSLPAVHTAEALALAVGGGQLGTEMVDRHQVTALLPDWTVVRDAAGTMARRVPGFSRVRWLTQAGSLLETGDLALPLSVLHRQDPAVSYGPA</sequence>
<dbReference type="Proteomes" id="UP000564629">
    <property type="component" value="Unassembled WGS sequence"/>
</dbReference>
<protein>
    <submittedName>
        <fullName evidence="1">Uncharacterized protein</fullName>
    </submittedName>
</protein>
<dbReference type="EMBL" id="BJVQ01000019">
    <property type="protein sequence ID" value="GEL46603.1"/>
    <property type="molecule type" value="Genomic_DNA"/>
</dbReference>
<gene>
    <name evidence="1" type="ORF">CHO01_17190</name>
    <name evidence="2" type="ORF">HNR08_003301</name>
</gene>
<evidence type="ECO:0000313" key="1">
    <source>
        <dbReference type="EMBL" id="GEL46603.1"/>
    </source>
</evidence>
<reference evidence="2 4" key="2">
    <citation type="submission" date="2020-08" db="EMBL/GenBank/DDBJ databases">
        <title>Sequencing the genomes of 1000 actinobacteria strains.</title>
        <authorList>
            <person name="Klenk H.-P."/>
        </authorList>
    </citation>
    <scope>NUCLEOTIDE SEQUENCE [LARGE SCALE GENOMIC DNA]</scope>
    <source>
        <strain evidence="2 4">DSM 9581</strain>
    </source>
</reference>
<accession>A0A511FBN5</accession>
<dbReference type="AlphaFoldDB" id="A0A511FBN5"/>
<keyword evidence="3" id="KW-1185">Reference proteome</keyword>
<dbReference type="Proteomes" id="UP000321723">
    <property type="component" value="Unassembled WGS sequence"/>
</dbReference>
<proteinExistence type="predicted"/>
<evidence type="ECO:0000313" key="3">
    <source>
        <dbReference type="Proteomes" id="UP000321723"/>
    </source>
</evidence>
<name>A0A511FBN5_9CELL</name>